<name>A0A023FXE4_AMBPA</name>
<dbReference type="EMBL" id="GBBL01000809">
    <property type="protein sequence ID" value="JAC26511.1"/>
    <property type="molecule type" value="mRNA"/>
</dbReference>
<proteinExistence type="evidence at transcript level"/>
<sequence length="116" mass="13171">MPTEIWAYIMKNTSDARCCFELTRHLWTPSEPAERSFTGQQCRSVASAGRNLPATPEKVEVVKNCLAKFVDEYSALEALRDCRVDAVRKHVRSVFTEAGRQGKRVWDAVAQKQPDQ</sequence>
<evidence type="ECO:0008006" key="2">
    <source>
        <dbReference type="Google" id="ProtNLM"/>
    </source>
</evidence>
<protein>
    <recommendedName>
        <fullName evidence="2">BEN domain-containing protein</fullName>
    </recommendedName>
</protein>
<evidence type="ECO:0000313" key="1">
    <source>
        <dbReference type="EMBL" id="JAC26511.1"/>
    </source>
</evidence>
<accession>A0A023FXE4</accession>
<dbReference type="AlphaFoldDB" id="A0A023FXE4"/>
<reference evidence="1" key="1">
    <citation type="submission" date="2014-03" db="EMBL/GenBank/DDBJ databases">
        <title>The sialotranscriptome of Amblyomma triste, Amblyomma parvum and Amblyomma cajennense ticks, uncovered by 454-based RNA-seq.</title>
        <authorList>
            <person name="Garcia G.R."/>
            <person name="Gardinassi L.G."/>
            <person name="Ribeiro J.M."/>
            <person name="Anatrielo E."/>
            <person name="Ferreira B.R."/>
            <person name="Moreira H.N."/>
            <person name="Mafra C."/>
            <person name="Olegario M.M."/>
            <person name="Szabo P.J."/>
            <person name="Miranda-Santos I.K."/>
            <person name="Maruyama S.R."/>
        </authorList>
    </citation>
    <scope>NUCLEOTIDE SEQUENCE</scope>
    <source>
        <strain evidence="1">Araguapaz</strain>
        <tissue evidence="1">Salivary glands</tissue>
    </source>
</reference>
<organism evidence="1">
    <name type="scientific">Amblyomma parvum</name>
    <name type="common">South American tick</name>
    <dbReference type="NCBI Taxonomy" id="251391"/>
    <lineage>
        <taxon>Eukaryota</taxon>
        <taxon>Metazoa</taxon>
        <taxon>Ecdysozoa</taxon>
        <taxon>Arthropoda</taxon>
        <taxon>Chelicerata</taxon>
        <taxon>Arachnida</taxon>
        <taxon>Acari</taxon>
        <taxon>Parasitiformes</taxon>
        <taxon>Ixodida</taxon>
        <taxon>Ixodoidea</taxon>
        <taxon>Ixodidae</taxon>
        <taxon>Amblyomminae</taxon>
        <taxon>Amblyomma</taxon>
    </lineage>
</organism>